<keyword evidence="3" id="KW-0808">Transferase</keyword>
<feature type="domain" description="Thiolase C-terminal" evidence="9">
    <location>
        <begin position="736"/>
        <end position="846"/>
    </location>
</feature>
<keyword evidence="4" id="KW-0012">Acyltransferase</keyword>
<evidence type="ECO:0000259" key="9">
    <source>
        <dbReference type="Pfam" id="PF02803"/>
    </source>
</evidence>
<proteinExistence type="inferred from homology"/>
<feature type="domain" description="Beta-lactamase-related" evidence="8">
    <location>
        <begin position="38"/>
        <end position="360"/>
    </location>
</feature>
<dbReference type="Pfam" id="PF00108">
    <property type="entry name" value="Thiolase_N"/>
    <property type="match status" value="1"/>
</dbReference>
<feature type="domain" description="Thiolase N-terminal" evidence="7">
    <location>
        <begin position="473"/>
        <end position="727"/>
    </location>
</feature>
<dbReference type="InterPro" id="IPR012338">
    <property type="entry name" value="Beta-lactam/transpept-like"/>
</dbReference>
<comment type="pathway">
    <text evidence="1">Lipid metabolism.</text>
</comment>
<name>A0A5N6KPE9_9ROSI</name>
<dbReference type="Proteomes" id="UP000327013">
    <property type="component" value="Unassembled WGS sequence"/>
</dbReference>
<dbReference type="InterPro" id="IPR001466">
    <property type="entry name" value="Beta-lactam-related"/>
</dbReference>
<feature type="region of interest" description="Disordered" evidence="5">
    <location>
        <begin position="381"/>
        <end position="404"/>
    </location>
</feature>
<keyword evidence="11" id="KW-1185">Reference proteome</keyword>
<dbReference type="AlphaFoldDB" id="A0A5N6KPE9"/>
<evidence type="ECO:0000256" key="2">
    <source>
        <dbReference type="ARBA" id="ARBA00010982"/>
    </source>
</evidence>
<dbReference type="PROSITE" id="PS00098">
    <property type="entry name" value="THIOLASE_1"/>
    <property type="match status" value="1"/>
</dbReference>
<feature type="signal peptide" evidence="6">
    <location>
        <begin position="1"/>
        <end position="29"/>
    </location>
</feature>
<feature type="compositionally biased region" description="Polar residues" evidence="5">
    <location>
        <begin position="381"/>
        <end position="392"/>
    </location>
</feature>
<sequence>MCVRCKPSPWTAAHVVSVILLFLLCSVAGQDASSIEPIARAFMADNGVPGLSLAFTINERLVYAGAFGYADKDAGTTVTTLSRFRFASVSKPQTSITIMFLVQRGLLRVEDRVFGAGAVLGTKYGTRAYGANTRRVTVQHLLEHTSGFNNDFTNGDPIYNPAWLNQTQAELIGTVLDRFEPAYSPGTRFSYNNWAYVVLGRVVEEVTGQSYETYVRDNIFQPAGVQDMEIGSDARRMNEVVYYDSLGNASAPYGFSFARLDSAGAWLGTPSDVLRVATTVDGGEARADILNATTQASMFKRSTAPRSSYAKGWDTTGDRTGEIQRAFHIGGIRGSSTFLFVDFSRRMSGAVFVNTNLGQGSGTLDSLMENITSRVNQWPNQDLFQSTDTGPNQDPALGEDDSILKTPDYTNGRVSWGGDAKFGLRTAEAVGHVEQMPEQMCLQISWGCACFLHINGRLCLTLRNRTSKNADDVVITLAIRTPLAKAGKGGLKDTPLDGLLYKILVEVIKRSKLDPQIVEDISCGNVNDSKAAYYVRAASLAAGFPNTTAASSVNRFCSSGLKAVQDIANQIHMGSIDVGLAIGAEHMSTPGEPMRAFVDEVMDSQTEAKDCLQPMGQTSENVGADFNITRELQDRYAAESYRRAEVAQKAGWFDDEIAPLKVTIEDPKTGETKEVVLTKDEGPRHGTTFESLSKVRPAFKMFGDKSTGGNSSQVTDGAAAILLMKRSRAIELGQPILAKFVGATVAGLAPRIMGIGPSIAIPKLLTKLNLTIDDIDIFELNEAFASMAVYCKDTLKIPHEKMNPRGGAIALGHPLGATGARQIVTGLSEARRTKKKVLLTSMCIGTVSYPESQALPTERTG</sequence>
<comment type="caution">
    <text evidence="10">The sequence shown here is derived from an EMBL/GenBank/DDBJ whole genome shotgun (WGS) entry which is preliminary data.</text>
</comment>
<dbReference type="Pfam" id="PF00144">
    <property type="entry name" value="Beta-lactamase"/>
    <property type="match status" value="1"/>
</dbReference>
<dbReference type="GO" id="GO:0010124">
    <property type="term" value="P:phenylacetate catabolic process"/>
    <property type="evidence" value="ECO:0007669"/>
    <property type="project" value="TreeGrafter"/>
</dbReference>
<evidence type="ECO:0000256" key="3">
    <source>
        <dbReference type="ARBA" id="ARBA00022679"/>
    </source>
</evidence>
<dbReference type="InterPro" id="IPR020617">
    <property type="entry name" value="Thiolase_C"/>
</dbReference>
<dbReference type="PANTHER" id="PTHR43853:SF10">
    <property type="entry name" value="ACETYL-COA C-ACETYLTRANSFERASE"/>
    <property type="match status" value="1"/>
</dbReference>
<accession>A0A5N6KPE9</accession>
<comment type="similarity">
    <text evidence="2">Belongs to the thiolase-like superfamily. Thiolase family.</text>
</comment>
<dbReference type="NCBIfam" id="TIGR01930">
    <property type="entry name" value="AcCoA-C-Actrans"/>
    <property type="match status" value="1"/>
</dbReference>
<dbReference type="OrthoDB" id="1919220at2759"/>
<evidence type="ECO:0000259" key="7">
    <source>
        <dbReference type="Pfam" id="PF00108"/>
    </source>
</evidence>
<dbReference type="GO" id="GO:0006635">
    <property type="term" value="P:fatty acid beta-oxidation"/>
    <property type="evidence" value="ECO:0007669"/>
    <property type="project" value="TreeGrafter"/>
</dbReference>
<dbReference type="InterPro" id="IPR016039">
    <property type="entry name" value="Thiolase-like"/>
</dbReference>
<reference evidence="10 11" key="1">
    <citation type="submission" date="2019-06" db="EMBL/GenBank/DDBJ databases">
        <title>A chromosomal-level reference genome of Carpinus fangiana (Coryloideae, Betulaceae).</title>
        <authorList>
            <person name="Yang X."/>
            <person name="Wang Z."/>
            <person name="Zhang L."/>
            <person name="Hao G."/>
            <person name="Liu J."/>
            <person name="Yang Y."/>
        </authorList>
    </citation>
    <scope>NUCLEOTIDE SEQUENCE [LARGE SCALE GENOMIC DNA]</scope>
    <source>
        <strain evidence="10">Cfa_2016G</strain>
        <tissue evidence="10">Leaf</tissue>
    </source>
</reference>
<feature type="chain" id="PRO_5024435492" description="Beta-lactamase-related domain-containing protein" evidence="6">
    <location>
        <begin position="30"/>
        <end position="861"/>
    </location>
</feature>
<dbReference type="GO" id="GO:0003988">
    <property type="term" value="F:acetyl-CoA C-acyltransferase activity"/>
    <property type="evidence" value="ECO:0007669"/>
    <property type="project" value="TreeGrafter"/>
</dbReference>
<dbReference type="EMBL" id="VIBQ01000009">
    <property type="protein sequence ID" value="KAB8336950.1"/>
    <property type="molecule type" value="Genomic_DNA"/>
</dbReference>
<dbReference type="InterPro" id="IPR050215">
    <property type="entry name" value="Thiolase-like_sf_Thiolase"/>
</dbReference>
<dbReference type="GO" id="GO:0005777">
    <property type="term" value="C:peroxisome"/>
    <property type="evidence" value="ECO:0007669"/>
    <property type="project" value="TreeGrafter"/>
</dbReference>
<gene>
    <name evidence="10" type="ORF">FH972_021255</name>
</gene>
<evidence type="ECO:0000313" key="10">
    <source>
        <dbReference type="EMBL" id="KAB8336950.1"/>
    </source>
</evidence>
<evidence type="ECO:0000256" key="5">
    <source>
        <dbReference type="SAM" id="MobiDB-lite"/>
    </source>
</evidence>
<dbReference type="SUPFAM" id="SSF56601">
    <property type="entry name" value="beta-lactamase/transpeptidase-like"/>
    <property type="match status" value="1"/>
</dbReference>
<dbReference type="InterPro" id="IPR020613">
    <property type="entry name" value="Thiolase_CS"/>
</dbReference>
<dbReference type="Pfam" id="PF02803">
    <property type="entry name" value="Thiolase_C"/>
    <property type="match status" value="1"/>
</dbReference>
<dbReference type="Gene3D" id="3.40.710.10">
    <property type="entry name" value="DD-peptidase/beta-lactamase superfamily"/>
    <property type="match status" value="1"/>
</dbReference>
<keyword evidence="6" id="KW-0732">Signal</keyword>
<evidence type="ECO:0000256" key="6">
    <source>
        <dbReference type="SAM" id="SignalP"/>
    </source>
</evidence>
<organism evidence="10 11">
    <name type="scientific">Carpinus fangiana</name>
    <dbReference type="NCBI Taxonomy" id="176857"/>
    <lineage>
        <taxon>Eukaryota</taxon>
        <taxon>Viridiplantae</taxon>
        <taxon>Streptophyta</taxon>
        <taxon>Embryophyta</taxon>
        <taxon>Tracheophyta</taxon>
        <taxon>Spermatophyta</taxon>
        <taxon>Magnoliopsida</taxon>
        <taxon>eudicotyledons</taxon>
        <taxon>Gunneridae</taxon>
        <taxon>Pentapetalae</taxon>
        <taxon>rosids</taxon>
        <taxon>fabids</taxon>
        <taxon>Fagales</taxon>
        <taxon>Betulaceae</taxon>
        <taxon>Carpinus</taxon>
    </lineage>
</organism>
<dbReference type="InterPro" id="IPR020616">
    <property type="entry name" value="Thiolase_N"/>
</dbReference>
<evidence type="ECO:0008006" key="12">
    <source>
        <dbReference type="Google" id="ProtNLM"/>
    </source>
</evidence>
<evidence type="ECO:0000256" key="4">
    <source>
        <dbReference type="ARBA" id="ARBA00023315"/>
    </source>
</evidence>
<dbReference type="SUPFAM" id="SSF53901">
    <property type="entry name" value="Thiolase-like"/>
    <property type="match status" value="2"/>
</dbReference>
<dbReference type="PROSITE" id="PS00737">
    <property type="entry name" value="THIOLASE_2"/>
    <property type="match status" value="1"/>
</dbReference>
<dbReference type="PANTHER" id="PTHR43853">
    <property type="entry name" value="3-KETOACYL-COA THIOLASE, PEROXISOMAL"/>
    <property type="match status" value="1"/>
</dbReference>
<evidence type="ECO:0000313" key="11">
    <source>
        <dbReference type="Proteomes" id="UP000327013"/>
    </source>
</evidence>
<dbReference type="CDD" id="cd00751">
    <property type="entry name" value="thiolase"/>
    <property type="match status" value="1"/>
</dbReference>
<dbReference type="InterPro" id="IPR002155">
    <property type="entry name" value="Thiolase"/>
</dbReference>
<protein>
    <recommendedName>
        <fullName evidence="12">Beta-lactamase-related domain-containing protein</fullName>
    </recommendedName>
</protein>
<dbReference type="Gene3D" id="3.40.47.10">
    <property type="match status" value="2"/>
</dbReference>
<dbReference type="InterPro" id="IPR020615">
    <property type="entry name" value="Thiolase_acyl_enz_int_AS"/>
</dbReference>
<evidence type="ECO:0000256" key="1">
    <source>
        <dbReference type="ARBA" id="ARBA00005189"/>
    </source>
</evidence>
<evidence type="ECO:0000259" key="8">
    <source>
        <dbReference type="Pfam" id="PF00144"/>
    </source>
</evidence>